<proteinExistence type="inferred from homology"/>
<protein>
    <submittedName>
        <fullName evidence="7">BnaCnng50750D protein</fullName>
    </submittedName>
</protein>
<feature type="signal peptide" evidence="6">
    <location>
        <begin position="1"/>
        <end position="26"/>
    </location>
</feature>
<evidence type="ECO:0000256" key="2">
    <source>
        <dbReference type="ARBA" id="ARBA00022529"/>
    </source>
</evidence>
<keyword evidence="2" id="KW-0929">Antimicrobial</keyword>
<evidence type="ECO:0000256" key="1">
    <source>
        <dbReference type="ARBA" id="ARBA00006722"/>
    </source>
</evidence>
<organism evidence="7 8">
    <name type="scientific">Brassica napus</name>
    <name type="common">Rape</name>
    <dbReference type="NCBI Taxonomy" id="3708"/>
    <lineage>
        <taxon>Eukaryota</taxon>
        <taxon>Viridiplantae</taxon>
        <taxon>Streptophyta</taxon>
        <taxon>Embryophyta</taxon>
        <taxon>Tracheophyta</taxon>
        <taxon>Spermatophyta</taxon>
        <taxon>Magnoliopsida</taxon>
        <taxon>eudicotyledons</taxon>
        <taxon>Gunneridae</taxon>
        <taxon>Pentapetalae</taxon>
        <taxon>rosids</taxon>
        <taxon>malvids</taxon>
        <taxon>Brassicales</taxon>
        <taxon>Brassicaceae</taxon>
        <taxon>Brassiceae</taxon>
        <taxon>Brassica</taxon>
    </lineage>
</organism>
<dbReference type="EMBL" id="LK035255">
    <property type="protein sequence ID" value="CDY66418.1"/>
    <property type="molecule type" value="Genomic_DNA"/>
</dbReference>
<dbReference type="GO" id="GO:0050832">
    <property type="term" value="P:defense response to fungus"/>
    <property type="evidence" value="ECO:0007669"/>
    <property type="project" value="UniProtKB-KW"/>
</dbReference>
<dbReference type="PANTHER" id="PTHR33830">
    <property type="entry name" value="DEFENSIN-LIKE PROTEIN 184-RELATED"/>
    <property type="match status" value="1"/>
</dbReference>
<accession>A0A078JFP0</accession>
<feature type="chain" id="PRO_5044539900" evidence="6">
    <location>
        <begin position="27"/>
        <end position="87"/>
    </location>
</feature>
<evidence type="ECO:0000256" key="5">
    <source>
        <dbReference type="ARBA" id="ARBA00023157"/>
    </source>
</evidence>
<evidence type="ECO:0000256" key="6">
    <source>
        <dbReference type="SAM" id="SignalP"/>
    </source>
</evidence>
<dbReference type="InterPro" id="IPR010851">
    <property type="entry name" value="DEFL"/>
</dbReference>
<comment type="similarity">
    <text evidence="1">Belongs to the DEFL family.</text>
</comment>
<keyword evidence="3" id="KW-0295">Fungicide</keyword>
<name>A0A078JFP0_BRANA</name>
<gene>
    <name evidence="7" type="primary">BnaCnng50750D</name>
    <name evidence="7" type="ORF">GSBRNA2T00053584001</name>
</gene>
<dbReference type="OMA" id="GRIICLC"/>
<reference evidence="7 8" key="1">
    <citation type="journal article" date="2014" name="Science">
        <title>Plant genetics. Early allopolyploid evolution in the post-Neolithic Brassica napus oilseed genome.</title>
        <authorList>
            <person name="Chalhoub B."/>
            <person name="Denoeud F."/>
            <person name="Liu S."/>
            <person name="Parkin I.A."/>
            <person name="Tang H."/>
            <person name="Wang X."/>
            <person name="Chiquet J."/>
            <person name="Belcram H."/>
            <person name="Tong C."/>
            <person name="Samans B."/>
            <person name="Correa M."/>
            <person name="Da Silva C."/>
            <person name="Just J."/>
            <person name="Falentin C."/>
            <person name="Koh C.S."/>
            <person name="Le Clainche I."/>
            <person name="Bernard M."/>
            <person name="Bento P."/>
            <person name="Noel B."/>
            <person name="Labadie K."/>
            <person name="Alberti A."/>
            <person name="Charles M."/>
            <person name="Arnaud D."/>
            <person name="Guo H."/>
            <person name="Daviaud C."/>
            <person name="Alamery S."/>
            <person name="Jabbari K."/>
            <person name="Zhao M."/>
            <person name="Edger P.P."/>
            <person name="Chelaifa H."/>
            <person name="Tack D."/>
            <person name="Lassalle G."/>
            <person name="Mestiri I."/>
            <person name="Schnel N."/>
            <person name="Le Paslier M.C."/>
            <person name="Fan G."/>
            <person name="Renault V."/>
            <person name="Bayer P.E."/>
            <person name="Golicz A.A."/>
            <person name="Manoli S."/>
            <person name="Lee T.H."/>
            <person name="Thi V.H."/>
            <person name="Chalabi S."/>
            <person name="Hu Q."/>
            <person name="Fan C."/>
            <person name="Tollenaere R."/>
            <person name="Lu Y."/>
            <person name="Battail C."/>
            <person name="Shen J."/>
            <person name="Sidebottom C.H."/>
            <person name="Wang X."/>
            <person name="Canaguier A."/>
            <person name="Chauveau A."/>
            <person name="Berard A."/>
            <person name="Deniot G."/>
            <person name="Guan M."/>
            <person name="Liu Z."/>
            <person name="Sun F."/>
            <person name="Lim Y.P."/>
            <person name="Lyons E."/>
            <person name="Town C.D."/>
            <person name="Bancroft I."/>
            <person name="Wang X."/>
            <person name="Meng J."/>
            <person name="Ma J."/>
            <person name="Pires J.C."/>
            <person name="King G.J."/>
            <person name="Brunel D."/>
            <person name="Delourme R."/>
            <person name="Renard M."/>
            <person name="Aury J.M."/>
            <person name="Adams K.L."/>
            <person name="Batley J."/>
            <person name="Snowdon R.J."/>
            <person name="Tost J."/>
            <person name="Edwards D."/>
            <person name="Zhou Y."/>
            <person name="Hua W."/>
            <person name="Sharpe A.G."/>
            <person name="Paterson A.H."/>
            <person name="Guan C."/>
            <person name="Wincker P."/>
        </authorList>
    </citation>
    <scope>NUCLEOTIDE SEQUENCE [LARGE SCALE GENOMIC DNA]</scope>
    <source>
        <strain evidence="8">cv. Darmor-bzh</strain>
    </source>
</reference>
<dbReference type="GO" id="GO:0031640">
    <property type="term" value="P:killing of cells of another organism"/>
    <property type="evidence" value="ECO:0007669"/>
    <property type="project" value="UniProtKB-KW"/>
</dbReference>
<dbReference type="PANTHER" id="PTHR33830:SF38">
    <property type="entry name" value="DEFENSIN-LIKE PROTEIN 153-RELATED"/>
    <property type="match status" value="1"/>
</dbReference>
<dbReference type="AlphaFoldDB" id="A0A078JFP0"/>
<dbReference type="PaxDb" id="3708-A0A078JFP0"/>
<keyword evidence="6" id="KW-0732">Signal</keyword>
<evidence type="ECO:0000313" key="7">
    <source>
        <dbReference type="EMBL" id="CDY66418.1"/>
    </source>
</evidence>
<keyword evidence="4" id="KW-0611">Plant defense</keyword>
<keyword evidence="8" id="KW-1185">Reference proteome</keyword>
<keyword evidence="5" id="KW-1015">Disulfide bond</keyword>
<evidence type="ECO:0000313" key="8">
    <source>
        <dbReference type="Proteomes" id="UP000028999"/>
    </source>
</evidence>
<evidence type="ECO:0000256" key="3">
    <source>
        <dbReference type="ARBA" id="ARBA00022577"/>
    </source>
</evidence>
<dbReference type="Gramene" id="CDY66418">
    <property type="protein sequence ID" value="CDY66418"/>
    <property type="gene ID" value="GSBRNA2T00053584001"/>
</dbReference>
<dbReference type="Pfam" id="PF07333">
    <property type="entry name" value="SLR1-BP"/>
    <property type="match status" value="1"/>
</dbReference>
<sequence length="87" mass="9472">MKVAFKHRFIGFVILTVLLLGETTIAQKGKGVNQCNETLQNKKGTCDANQCKAACTKKHKVGQGMCTNGEDNNKGKIICICHYQCPG</sequence>
<dbReference type="SMR" id="A0A078JFP0"/>
<evidence type="ECO:0000256" key="4">
    <source>
        <dbReference type="ARBA" id="ARBA00022821"/>
    </source>
</evidence>
<dbReference type="Proteomes" id="UP000028999">
    <property type="component" value="Unassembled WGS sequence"/>
</dbReference>